<dbReference type="Proteomes" id="UP000325558">
    <property type="component" value="Unassembled WGS sequence"/>
</dbReference>
<proteinExistence type="predicted"/>
<dbReference type="EMBL" id="ML737281">
    <property type="protein sequence ID" value="KAE8334420.1"/>
    <property type="molecule type" value="Genomic_DNA"/>
</dbReference>
<sequence>MAQHPSGAVGGCAGVVPIRPGLLQRDRVQIYPACAWLPLVLKGAARHGEPGALKVPIQGGRVPGRGEDGQNAFLGDALAVKRIPCLRGGPGLRPGLIRCLAGVGGALEPEPGVDTALQLAMAVGVSNAVGHALPEIPYRYIRAEPQLYGYTPQVEWAYPVAHLPIHLFHPVIQQLGVQYTAGTVEDIKDYY</sequence>
<gene>
    <name evidence="1" type="ORF">BDV24DRAFT_170206</name>
</gene>
<name>A0A5N6XS58_9EURO</name>
<protein>
    <submittedName>
        <fullName evidence="1">Uncharacterized protein</fullName>
    </submittedName>
</protein>
<organism evidence="1">
    <name type="scientific">Aspergillus arachidicola</name>
    <dbReference type="NCBI Taxonomy" id="656916"/>
    <lineage>
        <taxon>Eukaryota</taxon>
        <taxon>Fungi</taxon>
        <taxon>Dikarya</taxon>
        <taxon>Ascomycota</taxon>
        <taxon>Pezizomycotina</taxon>
        <taxon>Eurotiomycetes</taxon>
        <taxon>Eurotiomycetidae</taxon>
        <taxon>Eurotiales</taxon>
        <taxon>Aspergillaceae</taxon>
        <taxon>Aspergillus</taxon>
        <taxon>Aspergillus subgen. Circumdati</taxon>
    </lineage>
</organism>
<reference evidence="1" key="1">
    <citation type="submission" date="2019-04" db="EMBL/GenBank/DDBJ databases">
        <title>Friends and foes A comparative genomics study of 23 Aspergillus species from section Flavi.</title>
        <authorList>
            <consortium name="DOE Joint Genome Institute"/>
            <person name="Kjaerbolling I."/>
            <person name="Vesth T."/>
            <person name="Frisvad J.C."/>
            <person name="Nybo J.L."/>
            <person name="Theobald S."/>
            <person name="Kildgaard S."/>
            <person name="Isbrandt T."/>
            <person name="Kuo A."/>
            <person name="Sato A."/>
            <person name="Lyhne E.K."/>
            <person name="Kogle M.E."/>
            <person name="Wiebenga A."/>
            <person name="Kun R.S."/>
            <person name="Lubbers R.J."/>
            <person name="Makela M.R."/>
            <person name="Barry K."/>
            <person name="Chovatia M."/>
            <person name="Clum A."/>
            <person name="Daum C."/>
            <person name="Haridas S."/>
            <person name="He G."/>
            <person name="LaButti K."/>
            <person name="Lipzen A."/>
            <person name="Mondo S."/>
            <person name="Riley R."/>
            <person name="Salamov A."/>
            <person name="Simmons B.A."/>
            <person name="Magnuson J.K."/>
            <person name="Henrissat B."/>
            <person name="Mortensen U.H."/>
            <person name="Larsen T.O."/>
            <person name="Devries R.P."/>
            <person name="Grigoriev I.V."/>
            <person name="Machida M."/>
            <person name="Baker S.E."/>
            <person name="Andersen M.R."/>
        </authorList>
    </citation>
    <scope>NUCLEOTIDE SEQUENCE</scope>
    <source>
        <strain evidence="1">CBS 117612</strain>
    </source>
</reference>
<accession>A0A5N6XS58</accession>
<dbReference type="AlphaFoldDB" id="A0A5N6XS58"/>
<evidence type="ECO:0000313" key="1">
    <source>
        <dbReference type="EMBL" id="KAE8334420.1"/>
    </source>
</evidence>